<accession>E4N2G8</accession>
<protein>
    <submittedName>
        <fullName evidence="1">Uncharacterized protein</fullName>
    </submittedName>
</protein>
<dbReference type="STRING" id="452652.KSE_65930"/>
<dbReference type="AlphaFoldDB" id="E4N2G8"/>
<gene>
    <name evidence="1" type="ordered locus">KSE_65930</name>
</gene>
<sequence>MAEPTGRPGELSLTALAVAADPDPAPLYRPTGPLTGHRPDTRLLAALAARLRGPDAGAPLAAAPDRAHLADLAAAALAALGPVPDGTGLLLVQPGHDTDHDAFPLPRLVHDAPWRVGEDLALSHPEDSGGLDVFDLLRWWLPPGGRTALVLADRPEFAGRDGAPPTGTVLALLVTAGPGTLTVLPGPVDGPALRCAAPTAAVAWLALARALADGALPPGGTAELAVPTAARTARLALRADGVLRPRTVTVERSAP</sequence>
<reference evidence="1 2" key="1">
    <citation type="journal article" date="2010" name="DNA Res.">
        <title>Genome sequence of Kitasatospora setae NBRC 14216T: an evolutionary snapshot of the family Streptomycetaceae.</title>
        <authorList>
            <person name="Ichikawa N."/>
            <person name="Oguchi A."/>
            <person name="Ikeda H."/>
            <person name="Ishikawa J."/>
            <person name="Kitani S."/>
            <person name="Watanabe Y."/>
            <person name="Nakamura S."/>
            <person name="Katano Y."/>
            <person name="Kishi E."/>
            <person name="Sasagawa M."/>
            <person name="Ankai A."/>
            <person name="Fukui S."/>
            <person name="Hashimoto Y."/>
            <person name="Kamata S."/>
            <person name="Otoguro M."/>
            <person name="Tanikawa S."/>
            <person name="Nihira T."/>
            <person name="Horinouchi S."/>
            <person name="Ohnishi Y."/>
            <person name="Hayakawa M."/>
            <person name="Kuzuyama T."/>
            <person name="Arisawa A."/>
            <person name="Nomoto F."/>
            <person name="Miura H."/>
            <person name="Takahashi Y."/>
            <person name="Fujita N."/>
        </authorList>
    </citation>
    <scope>NUCLEOTIDE SEQUENCE [LARGE SCALE GENOMIC DNA]</scope>
    <source>
        <strain evidence="2">ATCC 33774 / DSM 43861 / JCM 3304 / KCC A-0304 / NBRC 14216 / KM-6054</strain>
    </source>
</reference>
<evidence type="ECO:0000313" key="2">
    <source>
        <dbReference type="Proteomes" id="UP000007076"/>
    </source>
</evidence>
<keyword evidence="2" id="KW-1185">Reference proteome</keyword>
<dbReference type="eggNOG" id="ENOG502ZFMH">
    <property type="taxonomic scope" value="Bacteria"/>
</dbReference>
<organism evidence="1 2">
    <name type="scientific">Kitasatospora setae (strain ATCC 33774 / DSM 43861 / JCM 3304 / KCC A-0304 / NBRC 14216 / KM-6054)</name>
    <name type="common">Streptomyces setae</name>
    <dbReference type="NCBI Taxonomy" id="452652"/>
    <lineage>
        <taxon>Bacteria</taxon>
        <taxon>Bacillati</taxon>
        <taxon>Actinomycetota</taxon>
        <taxon>Actinomycetes</taxon>
        <taxon>Kitasatosporales</taxon>
        <taxon>Streptomycetaceae</taxon>
        <taxon>Kitasatospora</taxon>
    </lineage>
</organism>
<dbReference type="KEGG" id="ksk:KSE_65930"/>
<name>E4N2G8_KITSK</name>
<dbReference type="EMBL" id="AP010968">
    <property type="protein sequence ID" value="BAJ32352.1"/>
    <property type="molecule type" value="Genomic_DNA"/>
</dbReference>
<dbReference type="HOGENOM" id="CLU_1088945_0_0_11"/>
<evidence type="ECO:0000313" key="1">
    <source>
        <dbReference type="EMBL" id="BAJ32352.1"/>
    </source>
</evidence>
<dbReference type="RefSeq" id="WP_014139648.1">
    <property type="nucleotide sequence ID" value="NC_016109.1"/>
</dbReference>
<dbReference type="PATRIC" id="fig|452652.3.peg.6619"/>
<proteinExistence type="predicted"/>
<dbReference type="Proteomes" id="UP000007076">
    <property type="component" value="Chromosome"/>
</dbReference>